<feature type="region of interest" description="Disordered" evidence="1">
    <location>
        <begin position="87"/>
        <end position="106"/>
    </location>
</feature>
<protein>
    <recommendedName>
        <fullName evidence="2">N-acetyltransferase domain-containing protein</fullName>
    </recommendedName>
</protein>
<organism evidence="3 4">
    <name type="scientific">Leucocoprinus leucothites</name>
    <dbReference type="NCBI Taxonomy" id="201217"/>
    <lineage>
        <taxon>Eukaryota</taxon>
        <taxon>Fungi</taxon>
        <taxon>Dikarya</taxon>
        <taxon>Basidiomycota</taxon>
        <taxon>Agaricomycotina</taxon>
        <taxon>Agaricomycetes</taxon>
        <taxon>Agaricomycetidae</taxon>
        <taxon>Agaricales</taxon>
        <taxon>Agaricineae</taxon>
        <taxon>Agaricaceae</taxon>
        <taxon>Leucocoprinus</taxon>
    </lineage>
</organism>
<dbReference type="InterPro" id="IPR000182">
    <property type="entry name" value="GNAT_dom"/>
</dbReference>
<dbReference type="OrthoDB" id="544277at2759"/>
<comment type="caution">
    <text evidence="3">The sequence shown here is derived from an EMBL/GenBank/DDBJ whole genome shotgun (WGS) entry which is preliminary data.</text>
</comment>
<name>A0A8H5CSX2_9AGAR</name>
<evidence type="ECO:0000259" key="2">
    <source>
        <dbReference type="PROSITE" id="PS51186"/>
    </source>
</evidence>
<dbReference type="PROSITE" id="PS51186">
    <property type="entry name" value="GNAT"/>
    <property type="match status" value="1"/>
</dbReference>
<accession>A0A8H5CSX2</accession>
<evidence type="ECO:0000313" key="3">
    <source>
        <dbReference type="EMBL" id="KAF5347250.1"/>
    </source>
</evidence>
<dbReference type="GO" id="GO:0016747">
    <property type="term" value="F:acyltransferase activity, transferring groups other than amino-acyl groups"/>
    <property type="evidence" value="ECO:0007669"/>
    <property type="project" value="InterPro"/>
</dbReference>
<evidence type="ECO:0000256" key="1">
    <source>
        <dbReference type="SAM" id="MobiDB-lite"/>
    </source>
</evidence>
<dbReference type="Gene3D" id="3.40.630.30">
    <property type="match status" value="1"/>
</dbReference>
<dbReference type="SUPFAM" id="SSF55729">
    <property type="entry name" value="Acyl-CoA N-acyltransferases (Nat)"/>
    <property type="match status" value="1"/>
</dbReference>
<dbReference type="PANTHER" id="PTHR42791:SF1">
    <property type="entry name" value="N-ACETYLTRANSFERASE DOMAIN-CONTAINING PROTEIN"/>
    <property type="match status" value="1"/>
</dbReference>
<dbReference type="PANTHER" id="PTHR42791">
    <property type="entry name" value="GNAT FAMILY ACETYLTRANSFERASE"/>
    <property type="match status" value="1"/>
</dbReference>
<dbReference type="Proteomes" id="UP000559027">
    <property type="component" value="Unassembled WGS sequence"/>
</dbReference>
<gene>
    <name evidence="3" type="ORF">D9756_009902</name>
</gene>
<dbReference type="EMBL" id="JAACJO010000026">
    <property type="protein sequence ID" value="KAF5347250.1"/>
    <property type="molecule type" value="Genomic_DNA"/>
</dbReference>
<feature type="domain" description="N-acetyltransferase" evidence="2">
    <location>
        <begin position="101"/>
        <end position="269"/>
    </location>
</feature>
<dbReference type="InterPro" id="IPR052523">
    <property type="entry name" value="Trichothecene_AcTrans"/>
</dbReference>
<reference evidence="3 4" key="1">
    <citation type="journal article" date="2020" name="ISME J.">
        <title>Uncovering the hidden diversity of litter-decomposition mechanisms in mushroom-forming fungi.</title>
        <authorList>
            <person name="Floudas D."/>
            <person name="Bentzer J."/>
            <person name="Ahren D."/>
            <person name="Johansson T."/>
            <person name="Persson P."/>
            <person name="Tunlid A."/>
        </authorList>
    </citation>
    <scope>NUCLEOTIDE SEQUENCE [LARGE SCALE GENOMIC DNA]</scope>
    <source>
        <strain evidence="3 4">CBS 146.42</strain>
    </source>
</reference>
<proteinExistence type="predicted"/>
<keyword evidence="4" id="KW-1185">Reference proteome</keyword>
<dbReference type="InterPro" id="IPR016181">
    <property type="entry name" value="Acyl_CoA_acyltransferase"/>
</dbReference>
<sequence>MSTRINQTKAPRTSIRNATEEDYEAISDVVVDAFVHDPVYNYFGSLKEFMPKDKNTKEKENLRKWSKFLLSLCVLSGGRVVVMVEHSVEGEGEDEDGEGRNEGERKERERIVGFAEWLPPNKRPALWHVRTMFKAGIVGMVRAWGMSGLLRCGFEWLDGTERTMLKAFRKRELGNPDATWYLFQIAVIQECQGKGYMSKLIREGFDNAPGATFTLDATTASSRDKYAHVGFEVVGVVPLGRGKSNSKGLEAKGESAVGVDAYSMIKLPNGGSR</sequence>
<dbReference type="AlphaFoldDB" id="A0A8H5CSX2"/>
<evidence type="ECO:0000313" key="4">
    <source>
        <dbReference type="Proteomes" id="UP000559027"/>
    </source>
</evidence>